<feature type="compositionally biased region" description="Acidic residues" evidence="2">
    <location>
        <begin position="1"/>
        <end position="11"/>
    </location>
</feature>
<feature type="coiled-coil region" evidence="1">
    <location>
        <begin position="88"/>
        <end position="145"/>
    </location>
</feature>
<evidence type="ECO:0000256" key="1">
    <source>
        <dbReference type="SAM" id="Coils"/>
    </source>
</evidence>
<feature type="compositionally biased region" description="Basic and acidic residues" evidence="2">
    <location>
        <begin position="269"/>
        <end position="278"/>
    </location>
</feature>
<evidence type="ECO:0000313" key="3">
    <source>
        <dbReference type="EMBL" id="GLC52222.1"/>
    </source>
</evidence>
<dbReference type="Proteomes" id="UP001165080">
    <property type="component" value="Unassembled WGS sequence"/>
</dbReference>
<keyword evidence="4" id="KW-1185">Reference proteome</keyword>
<feature type="region of interest" description="Disordered" evidence="2">
    <location>
        <begin position="196"/>
        <end position="278"/>
    </location>
</feature>
<gene>
    <name evidence="3" type="primary">PLEST010312</name>
    <name evidence="3" type="ORF">PLESTB_000596600</name>
</gene>
<comment type="caution">
    <text evidence="3">The sequence shown here is derived from an EMBL/GenBank/DDBJ whole genome shotgun (WGS) entry which is preliminary data.</text>
</comment>
<accession>A0A9W6BII7</accession>
<protein>
    <submittedName>
        <fullName evidence="3">Uncharacterized protein</fullName>
    </submittedName>
</protein>
<dbReference type="AlphaFoldDB" id="A0A9W6BII7"/>
<dbReference type="EMBL" id="BRXU01000005">
    <property type="protein sequence ID" value="GLC52222.1"/>
    <property type="molecule type" value="Genomic_DNA"/>
</dbReference>
<evidence type="ECO:0000313" key="4">
    <source>
        <dbReference type="Proteomes" id="UP001165080"/>
    </source>
</evidence>
<feature type="region of interest" description="Disordered" evidence="2">
    <location>
        <begin position="1"/>
        <end position="27"/>
    </location>
</feature>
<name>A0A9W6BII7_9CHLO</name>
<keyword evidence="1" id="KW-0175">Coiled coil</keyword>
<feature type="compositionally biased region" description="Low complexity" evidence="2">
    <location>
        <begin position="253"/>
        <end position="266"/>
    </location>
</feature>
<feature type="compositionally biased region" description="Low complexity" evidence="2">
    <location>
        <begin position="217"/>
        <end position="245"/>
    </location>
</feature>
<proteinExistence type="predicted"/>
<organism evidence="3 4">
    <name type="scientific">Pleodorina starrii</name>
    <dbReference type="NCBI Taxonomy" id="330485"/>
    <lineage>
        <taxon>Eukaryota</taxon>
        <taxon>Viridiplantae</taxon>
        <taxon>Chlorophyta</taxon>
        <taxon>core chlorophytes</taxon>
        <taxon>Chlorophyceae</taxon>
        <taxon>CS clade</taxon>
        <taxon>Chlamydomonadales</taxon>
        <taxon>Volvocaceae</taxon>
        <taxon>Pleodorina</taxon>
    </lineage>
</organism>
<sequence>MSLSESDDDVEPGSSADSLLRRMGRRAPPAGVAAAFTYRGRKEATMDLGSLEAQLMEAGVTSPFNTWALEEALRQQASSAVDRRHHEIEAFERALHGALSELQRVRAAEEARLTARVAEATRRFQHQMEALQQQYLAEVEKLKRQTVAELNKQRALSEAAIAARTRALQAELRYDRPAGLLAAGAVTAAAPQLTLRARDSSPGPGPGFAAWSGTGAGTTTGKPSANATRMRSAASARAGGAAAAGPGPGGSGNSPAAAATPTHPTPNRVKLESGEGMW</sequence>
<evidence type="ECO:0000256" key="2">
    <source>
        <dbReference type="SAM" id="MobiDB-lite"/>
    </source>
</evidence>
<reference evidence="3 4" key="1">
    <citation type="journal article" date="2023" name="Commun. Biol.">
        <title>Reorganization of the ancestral sex-determining regions during the evolution of trioecy in Pleodorina starrii.</title>
        <authorList>
            <person name="Takahashi K."/>
            <person name="Suzuki S."/>
            <person name="Kawai-Toyooka H."/>
            <person name="Yamamoto K."/>
            <person name="Hamaji T."/>
            <person name="Ootsuki R."/>
            <person name="Yamaguchi H."/>
            <person name="Kawachi M."/>
            <person name="Higashiyama T."/>
            <person name="Nozaki H."/>
        </authorList>
    </citation>
    <scope>NUCLEOTIDE SEQUENCE [LARGE SCALE GENOMIC DNA]</scope>
    <source>
        <strain evidence="3 4">NIES-4479</strain>
    </source>
</reference>